<dbReference type="PROSITE" id="PS51186">
    <property type="entry name" value="GNAT"/>
    <property type="match status" value="1"/>
</dbReference>
<dbReference type="InterPro" id="IPR016181">
    <property type="entry name" value="Acyl_CoA_acyltransferase"/>
</dbReference>
<protein>
    <submittedName>
        <fullName evidence="4">Ribosomal protein S18 acetylase RimI-like enzyme</fullName>
    </submittedName>
</protein>
<dbReference type="PANTHER" id="PTHR43877:SF2">
    <property type="entry name" value="AMINOALKYLPHOSPHONATE N-ACETYLTRANSFERASE-RELATED"/>
    <property type="match status" value="1"/>
</dbReference>
<accession>A0A7W3P6Y7</accession>
<dbReference type="InterPro" id="IPR000182">
    <property type="entry name" value="GNAT_dom"/>
</dbReference>
<organism evidence="4 5">
    <name type="scientific">Microlunatus kandeliicorticis</name>
    <dbReference type="NCBI Taxonomy" id="1759536"/>
    <lineage>
        <taxon>Bacteria</taxon>
        <taxon>Bacillati</taxon>
        <taxon>Actinomycetota</taxon>
        <taxon>Actinomycetes</taxon>
        <taxon>Propionibacteriales</taxon>
        <taxon>Propionibacteriaceae</taxon>
        <taxon>Microlunatus</taxon>
    </lineage>
</organism>
<keyword evidence="2" id="KW-0012">Acyltransferase</keyword>
<dbReference type="GO" id="GO:0005840">
    <property type="term" value="C:ribosome"/>
    <property type="evidence" value="ECO:0007669"/>
    <property type="project" value="UniProtKB-KW"/>
</dbReference>
<keyword evidence="1" id="KW-0808">Transferase</keyword>
<keyword evidence="4" id="KW-0687">Ribonucleoprotein</keyword>
<evidence type="ECO:0000313" key="4">
    <source>
        <dbReference type="EMBL" id="MBA8795464.1"/>
    </source>
</evidence>
<dbReference type="InterPro" id="IPR050832">
    <property type="entry name" value="Bact_Acetyltransf"/>
</dbReference>
<dbReference type="EMBL" id="JACGWT010000005">
    <property type="protein sequence ID" value="MBA8795464.1"/>
    <property type="molecule type" value="Genomic_DNA"/>
</dbReference>
<reference evidence="4 5" key="1">
    <citation type="submission" date="2020-07" db="EMBL/GenBank/DDBJ databases">
        <title>Sequencing the genomes of 1000 actinobacteria strains.</title>
        <authorList>
            <person name="Klenk H.-P."/>
        </authorList>
    </citation>
    <scope>NUCLEOTIDE SEQUENCE [LARGE SCALE GENOMIC DNA]</scope>
    <source>
        <strain evidence="4 5">DSM 100723</strain>
    </source>
</reference>
<dbReference type="SUPFAM" id="SSF55729">
    <property type="entry name" value="Acyl-CoA N-acyltransferases (Nat)"/>
    <property type="match status" value="1"/>
</dbReference>
<dbReference type="CDD" id="cd04301">
    <property type="entry name" value="NAT_SF"/>
    <property type="match status" value="1"/>
</dbReference>
<sequence>MTEVPLPLTVRDLTADDLPVCGWAGSGVPRGLDRAARGEADYLVVCGPSGLPLATGGVDWTKHPDAGELYQLHVHELVRSAGVGTVLIAALEQRIRDRGRDRAELGVDVQEPRPQRLYERLGYTAYGSEQVGWDQLQPDGSHRPYTTTATLLRKPLR</sequence>
<name>A0A7W3P6Y7_9ACTN</name>
<comment type="caution">
    <text evidence="4">The sequence shown here is derived from an EMBL/GenBank/DDBJ whole genome shotgun (WGS) entry which is preliminary data.</text>
</comment>
<dbReference type="PANTHER" id="PTHR43877">
    <property type="entry name" value="AMINOALKYLPHOSPHONATE N-ACETYLTRANSFERASE-RELATED-RELATED"/>
    <property type="match status" value="1"/>
</dbReference>
<keyword evidence="4" id="KW-0689">Ribosomal protein</keyword>
<dbReference type="Pfam" id="PF08445">
    <property type="entry name" value="FR47"/>
    <property type="match status" value="1"/>
</dbReference>
<proteinExistence type="predicted"/>
<evidence type="ECO:0000313" key="5">
    <source>
        <dbReference type="Proteomes" id="UP000523079"/>
    </source>
</evidence>
<dbReference type="Gene3D" id="3.40.630.30">
    <property type="match status" value="1"/>
</dbReference>
<dbReference type="AlphaFoldDB" id="A0A7W3P6Y7"/>
<dbReference type="RefSeq" id="WP_182561083.1">
    <property type="nucleotide sequence ID" value="NZ_JACGWT010000005.1"/>
</dbReference>
<evidence type="ECO:0000256" key="1">
    <source>
        <dbReference type="ARBA" id="ARBA00022679"/>
    </source>
</evidence>
<dbReference type="Proteomes" id="UP000523079">
    <property type="component" value="Unassembled WGS sequence"/>
</dbReference>
<gene>
    <name evidence="4" type="ORF">FHX74_003100</name>
</gene>
<evidence type="ECO:0000259" key="3">
    <source>
        <dbReference type="PROSITE" id="PS51186"/>
    </source>
</evidence>
<feature type="domain" description="N-acetyltransferase" evidence="3">
    <location>
        <begin position="8"/>
        <end position="157"/>
    </location>
</feature>
<dbReference type="InterPro" id="IPR013653">
    <property type="entry name" value="GCN5-like_dom"/>
</dbReference>
<keyword evidence="5" id="KW-1185">Reference proteome</keyword>
<dbReference type="GO" id="GO:0016747">
    <property type="term" value="F:acyltransferase activity, transferring groups other than amino-acyl groups"/>
    <property type="evidence" value="ECO:0007669"/>
    <property type="project" value="InterPro"/>
</dbReference>
<evidence type="ECO:0000256" key="2">
    <source>
        <dbReference type="ARBA" id="ARBA00023315"/>
    </source>
</evidence>